<evidence type="ECO:0000313" key="2">
    <source>
        <dbReference type="Proteomes" id="UP000029481"/>
    </source>
</evidence>
<dbReference type="AlphaFoldDB" id="A0A089PTZ9"/>
<gene>
    <name evidence="1" type="ORF">JT31_02230</name>
</gene>
<protein>
    <submittedName>
        <fullName evidence="1">Uncharacterized protein</fullName>
    </submittedName>
</protein>
<dbReference type="KEGG" id="cnt:JT31_02230"/>
<dbReference type="EMBL" id="CP009451">
    <property type="protein sequence ID" value="AIR03473.1"/>
    <property type="molecule type" value="Genomic_DNA"/>
</dbReference>
<dbReference type="Proteomes" id="UP000029481">
    <property type="component" value="Chromosome"/>
</dbReference>
<keyword evidence="2" id="KW-1185">Reference proteome</keyword>
<evidence type="ECO:0000313" key="1">
    <source>
        <dbReference type="EMBL" id="AIR03473.1"/>
    </source>
</evidence>
<sequence length="70" mass="8213">MTGRVSHWQNISHDSKLIITQRYDKISFFLNKNGHPWRSDDISTALRGIIAPYYKLADYDREQTSGNKTR</sequence>
<proteinExistence type="predicted"/>
<accession>A0A089PTZ9</accession>
<reference evidence="1 2" key="1">
    <citation type="submission" date="2014-09" db="EMBL/GenBank/DDBJ databases">
        <title>Cedecea neteri SSMD04 Genome Sequencing.</title>
        <authorList>
            <person name="Tan J.-Y."/>
        </authorList>
    </citation>
    <scope>NUCLEOTIDE SEQUENCE [LARGE SCALE GENOMIC DNA]</scope>
    <source>
        <strain evidence="1 2">SSMD04</strain>
    </source>
</reference>
<organism evidence="1 2">
    <name type="scientific">Cedecea neteri</name>
    <dbReference type="NCBI Taxonomy" id="158822"/>
    <lineage>
        <taxon>Bacteria</taxon>
        <taxon>Pseudomonadati</taxon>
        <taxon>Pseudomonadota</taxon>
        <taxon>Gammaproteobacteria</taxon>
        <taxon>Enterobacterales</taxon>
        <taxon>Enterobacteriaceae</taxon>
        <taxon>Cedecea</taxon>
    </lineage>
</organism>
<name>A0A089PTZ9_9ENTR</name>